<dbReference type="UniPathway" id="UPA00138"/>
<dbReference type="GO" id="GO:0005829">
    <property type="term" value="C:cytosol"/>
    <property type="evidence" value="ECO:0007669"/>
    <property type="project" value="TreeGrafter"/>
</dbReference>
<evidence type="ECO:0000256" key="3">
    <source>
        <dbReference type="RuleBase" id="RU363013"/>
    </source>
</evidence>
<comment type="similarity">
    <text evidence="1 3">Belongs to the triosephosphate isomerase family.</text>
</comment>
<dbReference type="EMBL" id="MHHS01000002">
    <property type="protein sequence ID" value="OGY37922.1"/>
    <property type="molecule type" value="Genomic_DNA"/>
</dbReference>
<proteinExistence type="inferred from homology"/>
<dbReference type="Proteomes" id="UP000177941">
    <property type="component" value="Unassembled WGS sequence"/>
</dbReference>
<keyword evidence="3" id="KW-0312">Gluconeogenesis</keyword>
<dbReference type="CDD" id="cd00311">
    <property type="entry name" value="TIM"/>
    <property type="match status" value="1"/>
</dbReference>
<comment type="pathway">
    <text evidence="3">Carbohydrate biosynthesis; gluconeogenesis.</text>
</comment>
<keyword evidence="2 3" id="KW-0413">Isomerase</keyword>
<comment type="pathway">
    <text evidence="3">Carbohydrate degradation; glycolysis; D-glyceraldehyde 3-phosphate from glycerone phosphate: step 1/1.</text>
</comment>
<dbReference type="InterPro" id="IPR013785">
    <property type="entry name" value="Aldolase_TIM"/>
</dbReference>
<evidence type="ECO:0000256" key="2">
    <source>
        <dbReference type="ARBA" id="ARBA00023235"/>
    </source>
</evidence>
<organism evidence="4 5">
    <name type="scientific">Candidatus Andersenbacteria bacterium RIFCSPHIGHO2_12_FULL_45_11b</name>
    <dbReference type="NCBI Taxonomy" id="1797282"/>
    <lineage>
        <taxon>Bacteria</taxon>
        <taxon>Candidatus Anderseniibacteriota</taxon>
    </lineage>
</organism>
<dbReference type="GO" id="GO:0006096">
    <property type="term" value="P:glycolytic process"/>
    <property type="evidence" value="ECO:0007669"/>
    <property type="project" value="UniProtKB-UniRule"/>
</dbReference>
<dbReference type="Pfam" id="PF00121">
    <property type="entry name" value="TIM"/>
    <property type="match status" value="1"/>
</dbReference>
<dbReference type="EC" id="5.3.1.1" evidence="3"/>
<dbReference type="Gene3D" id="3.20.20.70">
    <property type="entry name" value="Aldolase class I"/>
    <property type="match status" value="1"/>
</dbReference>
<dbReference type="UniPathway" id="UPA00109">
    <property type="reaction ID" value="UER00189"/>
</dbReference>
<evidence type="ECO:0000256" key="1">
    <source>
        <dbReference type="ARBA" id="ARBA00007422"/>
    </source>
</evidence>
<dbReference type="GO" id="GO:0006094">
    <property type="term" value="P:gluconeogenesis"/>
    <property type="evidence" value="ECO:0007669"/>
    <property type="project" value="UniProtKB-UniPathway"/>
</dbReference>
<dbReference type="AlphaFoldDB" id="A0A1G1XD55"/>
<dbReference type="GO" id="GO:0046166">
    <property type="term" value="P:glyceraldehyde-3-phosphate biosynthetic process"/>
    <property type="evidence" value="ECO:0007669"/>
    <property type="project" value="TreeGrafter"/>
</dbReference>
<dbReference type="PANTHER" id="PTHR21139:SF42">
    <property type="entry name" value="TRIOSEPHOSPHATE ISOMERASE"/>
    <property type="match status" value="1"/>
</dbReference>
<dbReference type="PROSITE" id="PS00171">
    <property type="entry name" value="TIM_1"/>
    <property type="match status" value="1"/>
</dbReference>
<comment type="catalytic activity">
    <reaction evidence="3">
        <text>D-glyceraldehyde 3-phosphate = dihydroxyacetone phosphate</text>
        <dbReference type="Rhea" id="RHEA:18585"/>
        <dbReference type="ChEBI" id="CHEBI:57642"/>
        <dbReference type="ChEBI" id="CHEBI:59776"/>
        <dbReference type="EC" id="5.3.1.1"/>
    </reaction>
</comment>
<evidence type="ECO:0000313" key="4">
    <source>
        <dbReference type="EMBL" id="OGY37922.1"/>
    </source>
</evidence>
<dbReference type="GO" id="GO:0004807">
    <property type="term" value="F:triose-phosphate isomerase activity"/>
    <property type="evidence" value="ECO:0007669"/>
    <property type="project" value="UniProtKB-UniRule"/>
</dbReference>
<dbReference type="PROSITE" id="PS51440">
    <property type="entry name" value="TIM_2"/>
    <property type="match status" value="1"/>
</dbReference>
<dbReference type="SUPFAM" id="SSF51351">
    <property type="entry name" value="Triosephosphate isomerase (TIM)"/>
    <property type="match status" value="1"/>
</dbReference>
<evidence type="ECO:0000313" key="5">
    <source>
        <dbReference type="Proteomes" id="UP000177941"/>
    </source>
</evidence>
<comment type="subunit">
    <text evidence="3">Homodimer.</text>
</comment>
<keyword evidence="3" id="KW-0963">Cytoplasm</keyword>
<comment type="caution">
    <text evidence="4">The sequence shown here is derived from an EMBL/GenBank/DDBJ whole genome shotgun (WGS) entry which is preliminary data.</text>
</comment>
<dbReference type="GO" id="GO:0019563">
    <property type="term" value="P:glycerol catabolic process"/>
    <property type="evidence" value="ECO:0007669"/>
    <property type="project" value="TreeGrafter"/>
</dbReference>
<sequence>MNKRALVVGNWKMELSHKGALEVFGALQKLIHAKEFAVDIAVCPSYPSLPAIAELARDTSITVGAQNVHEDEKGACTGSVSVGQIRDFVSWCIIGHSEVRAREHDSNESIARKAKILLGHGITPIVCIGETKEQRDGEETLAVLLSQVDILLKNLDRVSIMKTVIAYEPIWAIGSGELPDANSVYEVMLSIRKRISQSLDNELADRVRLLYGGSVQGENVGQYIAGSGVDGVLVGGASTHPRDFFAIISQVATSYAQ</sequence>
<name>A0A1G1XD55_9BACT</name>
<reference evidence="4 5" key="1">
    <citation type="journal article" date="2016" name="Nat. Commun.">
        <title>Thousands of microbial genomes shed light on interconnected biogeochemical processes in an aquifer system.</title>
        <authorList>
            <person name="Anantharaman K."/>
            <person name="Brown C.T."/>
            <person name="Hug L.A."/>
            <person name="Sharon I."/>
            <person name="Castelle C.J."/>
            <person name="Probst A.J."/>
            <person name="Thomas B.C."/>
            <person name="Singh A."/>
            <person name="Wilkins M.J."/>
            <person name="Karaoz U."/>
            <person name="Brodie E.L."/>
            <person name="Williams K.H."/>
            <person name="Hubbard S.S."/>
            <person name="Banfield J.F."/>
        </authorList>
    </citation>
    <scope>NUCLEOTIDE SEQUENCE [LARGE SCALE GENOMIC DNA]</scope>
</reference>
<accession>A0A1G1XD55</accession>
<dbReference type="PANTHER" id="PTHR21139">
    <property type="entry name" value="TRIOSEPHOSPHATE ISOMERASE"/>
    <property type="match status" value="1"/>
</dbReference>
<protein>
    <recommendedName>
        <fullName evidence="3">Triosephosphate isomerase</fullName>
        <ecNumber evidence="3">5.3.1.1</ecNumber>
    </recommendedName>
</protein>
<dbReference type="InterPro" id="IPR035990">
    <property type="entry name" value="TIM_sf"/>
</dbReference>
<keyword evidence="3" id="KW-0324">Glycolysis</keyword>
<dbReference type="NCBIfam" id="TIGR00419">
    <property type="entry name" value="tim"/>
    <property type="match status" value="1"/>
</dbReference>
<gene>
    <name evidence="4" type="ORF">A3E36_02550</name>
</gene>
<comment type="subcellular location">
    <subcellularLocation>
        <location evidence="3">Cytoplasm</location>
    </subcellularLocation>
</comment>
<dbReference type="InterPro" id="IPR020861">
    <property type="entry name" value="Triosephosphate_isomerase_AS"/>
</dbReference>
<dbReference type="InterPro" id="IPR000652">
    <property type="entry name" value="Triosephosphate_isomerase"/>
</dbReference>